<gene>
    <name evidence="4" type="ORF">ACFQ14_06775</name>
</gene>
<dbReference type="PANTHER" id="PTHR11941">
    <property type="entry name" value="ENOYL-COA HYDRATASE-RELATED"/>
    <property type="match status" value="1"/>
</dbReference>
<evidence type="ECO:0000313" key="4">
    <source>
        <dbReference type="EMBL" id="MFD0916106.1"/>
    </source>
</evidence>
<name>A0ABW3FH16_9HYPH</name>
<dbReference type="InterPro" id="IPR001753">
    <property type="entry name" value="Enoyl-CoA_hydra/iso"/>
</dbReference>
<dbReference type="EMBL" id="JBHTJV010000003">
    <property type="protein sequence ID" value="MFD0916106.1"/>
    <property type="molecule type" value="Genomic_DNA"/>
</dbReference>
<dbReference type="Gene3D" id="3.90.226.10">
    <property type="entry name" value="2-enoyl-CoA Hydratase, Chain A, domain 1"/>
    <property type="match status" value="1"/>
</dbReference>
<dbReference type="PANTHER" id="PTHR11941:SF133">
    <property type="entry name" value="1,2-EPOXYPHENYLACETYL-COA ISOMERASE"/>
    <property type="match status" value="1"/>
</dbReference>
<evidence type="ECO:0000256" key="1">
    <source>
        <dbReference type="ARBA" id="ARBA00005254"/>
    </source>
</evidence>
<evidence type="ECO:0000256" key="3">
    <source>
        <dbReference type="RuleBase" id="RU003707"/>
    </source>
</evidence>
<dbReference type="CDD" id="cd06558">
    <property type="entry name" value="crotonase-like"/>
    <property type="match status" value="1"/>
</dbReference>
<proteinExistence type="inferred from homology"/>
<dbReference type="PROSITE" id="PS00166">
    <property type="entry name" value="ENOYL_COA_HYDRATASE"/>
    <property type="match status" value="1"/>
</dbReference>
<dbReference type="RefSeq" id="WP_377211938.1">
    <property type="nucleotide sequence ID" value="NZ_JBHTJV010000003.1"/>
</dbReference>
<comment type="similarity">
    <text evidence="1 3">Belongs to the enoyl-CoA hydratase/isomerase family.</text>
</comment>
<protein>
    <submittedName>
        <fullName evidence="4">Enoyl-CoA hydratase-related protein</fullName>
    </submittedName>
</protein>
<reference evidence="5" key="1">
    <citation type="journal article" date="2019" name="Int. J. Syst. Evol. Microbiol.">
        <title>The Global Catalogue of Microorganisms (GCM) 10K type strain sequencing project: providing services to taxonomists for standard genome sequencing and annotation.</title>
        <authorList>
            <consortium name="The Broad Institute Genomics Platform"/>
            <consortium name="The Broad Institute Genome Sequencing Center for Infectious Disease"/>
            <person name="Wu L."/>
            <person name="Ma J."/>
        </authorList>
    </citation>
    <scope>NUCLEOTIDE SEQUENCE [LARGE SCALE GENOMIC DNA]</scope>
    <source>
        <strain evidence="5">CCUG 60023</strain>
    </source>
</reference>
<comment type="caution">
    <text evidence="4">The sequence shown here is derived from an EMBL/GenBank/DDBJ whole genome shotgun (WGS) entry which is preliminary data.</text>
</comment>
<dbReference type="Gene3D" id="1.10.12.10">
    <property type="entry name" value="Lyase 2-enoyl-coa Hydratase, Chain A, domain 2"/>
    <property type="match status" value="1"/>
</dbReference>
<evidence type="ECO:0000256" key="2">
    <source>
        <dbReference type="ARBA" id="ARBA00023239"/>
    </source>
</evidence>
<dbReference type="Proteomes" id="UP001597101">
    <property type="component" value="Unassembled WGS sequence"/>
</dbReference>
<dbReference type="InterPro" id="IPR018376">
    <property type="entry name" value="Enoyl-CoA_hyd/isom_CS"/>
</dbReference>
<dbReference type="InterPro" id="IPR029045">
    <property type="entry name" value="ClpP/crotonase-like_dom_sf"/>
</dbReference>
<accession>A0ABW3FH16</accession>
<dbReference type="Pfam" id="PF00378">
    <property type="entry name" value="ECH_1"/>
    <property type="match status" value="1"/>
</dbReference>
<organism evidence="4 5">
    <name type="scientific">Pseudahrensia aquimaris</name>
    <dbReference type="NCBI Taxonomy" id="744461"/>
    <lineage>
        <taxon>Bacteria</taxon>
        <taxon>Pseudomonadati</taxon>
        <taxon>Pseudomonadota</taxon>
        <taxon>Alphaproteobacteria</taxon>
        <taxon>Hyphomicrobiales</taxon>
        <taxon>Ahrensiaceae</taxon>
        <taxon>Pseudahrensia</taxon>
    </lineage>
</organism>
<evidence type="ECO:0000313" key="5">
    <source>
        <dbReference type="Proteomes" id="UP001597101"/>
    </source>
</evidence>
<dbReference type="SUPFAM" id="SSF52096">
    <property type="entry name" value="ClpP/crotonase"/>
    <property type="match status" value="1"/>
</dbReference>
<dbReference type="InterPro" id="IPR014748">
    <property type="entry name" value="Enoyl-CoA_hydra_C"/>
</dbReference>
<sequence length="265" mass="28803">MADIELTKNGRIATITLNRPEARNAVTRDGWMDLLSMLQDVAADDEIGCVVLTGAGDAFSGGGDVKDMVARLKSTEEDAPIDEQQKFIRHIVESSRLLHTMPKPTIAAINGAAAGAGLSLALACDMRLMVEDAKLTTAFGNIALSGDFGGAYFLTKIVGTAKAREMFFMPLPMTGKEAAEAGVVNRAVPRDQFDAVLGMITQHIGNGPTKTYDFMKRNLNLALNSTLDDYFDQETMLMTLSFTFEDHREAATAFVEKRQPKFKGK</sequence>
<keyword evidence="5" id="KW-1185">Reference proteome</keyword>
<keyword evidence="2" id="KW-0456">Lyase</keyword>